<reference evidence="8 9" key="1">
    <citation type="journal article" date="2014" name="Int. J. Syst. Evol. Microbiol.">
        <title>Nitrososphaera viennensis gen. nov., sp. nov., an aerobic and mesophilic, ammonia-oxidizing archaeon from soil and a member of the archaeal phylum Thaumarchaeota.</title>
        <authorList>
            <person name="Stieglmeier M."/>
            <person name="Klingl A."/>
            <person name="Alves R.J."/>
            <person name="Rittmann S.K."/>
            <person name="Melcher M."/>
            <person name="Leisch N."/>
            <person name="Schleper C."/>
        </authorList>
    </citation>
    <scope>NUCLEOTIDE SEQUENCE [LARGE SCALE GENOMIC DNA]</scope>
    <source>
        <strain evidence="8">EN76</strain>
    </source>
</reference>
<dbReference type="GO" id="GO:0002181">
    <property type="term" value="P:cytoplasmic translation"/>
    <property type="evidence" value="ECO:0007669"/>
    <property type="project" value="TreeGrafter"/>
</dbReference>
<evidence type="ECO:0000256" key="2">
    <source>
        <dbReference type="ARBA" id="ARBA00022730"/>
    </source>
</evidence>
<evidence type="ECO:0000256" key="3">
    <source>
        <dbReference type="ARBA" id="ARBA00022884"/>
    </source>
</evidence>
<dbReference type="KEGG" id="nvn:NVIE_016660"/>
<dbReference type="Gene3D" id="3.90.105.20">
    <property type="match status" value="1"/>
</dbReference>
<dbReference type="InterPro" id="IPR043164">
    <property type="entry name" value="Ribosomal_uL10-like_insert_sf"/>
</dbReference>
<feature type="domain" description="Large ribosomal subunit protein uL10-like insertion" evidence="7">
    <location>
        <begin position="117"/>
        <end position="187"/>
    </location>
</feature>
<dbReference type="PANTHER" id="PTHR45699">
    <property type="entry name" value="60S ACIDIC RIBOSOMAL PROTEIN P0"/>
    <property type="match status" value="1"/>
</dbReference>
<dbReference type="Gene3D" id="3.30.70.1730">
    <property type="match status" value="1"/>
</dbReference>
<dbReference type="AlphaFoldDB" id="A0A060HH77"/>
<dbReference type="EMBL" id="CP007536">
    <property type="protein sequence ID" value="AIC15919.1"/>
    <property type="molecule type" value="Genomic_DNA"/>
</dbReference>
<dbReference type="SUPFAM" id="SSF160369">
    <property type="entry name" value="Ribosomal protein L10-like"/>
    <property type="match status" value="1"/>
</dbReference>
<dbReference type="InterPro" id="IPR050323">
    <property type="entry name" value="Ribosomal_protein_uL10"/>
</dbReference>
<evidence type="ECO:0000256" key="1">
    <source>
        <dbReference type="ARBA" id="ARBA00008889"/>
    </source>
</evidence>
<evidence type="ECO:0000313" key="8">
    <source>
        <dbReference type="EMBL" id="AIC15919.1"/>
    </source>
</evidence>
<evidence type="ECO:0000256" key="5">
    <source>
        <dbReference type="ARBA" id="ARBA00023274"/>
    </source>
</evidence>
<dbReference type="Proteomes" id="UP000027093">
    <property type="component" value="Chromosome"/>
</dbReference>
<keyword evidence="3 6" id="KW-0694">RNA-binding</keyword>
<dbReference type="HOGENOM" id="CLU_053173_0_0_2"/>
<comment type="subunit">
    <text evidence="6">Part of the 50S ribosomal subunit. Forms part of the ribosomal stalk which helps the ribosome interact with GTP-bound translation factors. Forms a heptameric L10(L12)2(L12)2(L12)2 complex, where L10 forms an elongated spine to which the L12 dimers bind in a sequential fashion.</text>
</comment>
<accession>A0A060HH77</accession>
<dbReference type="GO" id="GO:0070180">
    <property type="term" value="F:large ribosomal subunit rRNA binding"/>
    <property type="evidence" value="ECO:0007669"/>
    <property type="project" value="UniProtKB-UniRule"/>
</dbReference>
<dbReference type="GeneID" id="74946935"/>
<name>A0A060HH77_9ARCH</name>
<keyword evidence="5 6" id="KW-0687">Ribonucleoprotein</keyword>
<organism evidence="8 9">
    <name type="scientific">Nitrososphaera viennensis EN76</name>
    <dbReference type="NCBI Taxonomy" id="926571"/>
    <lineage>
        <taxon>Archaea</taxon>
        <taxon>Nitrososphaerota</taxon>
        <taxon>Nitrososphaeria</taxon>
        <taxon>Nitrososphaerales</taxon>
        <taxon>Nitrososphaeraceae</taxon>
        <taxon>Nitrososphaera</taxon>
    </lineage>
</organism>
<sequence length="296" mass="32344">MSSTTQAVQRKSYPKKKRLMYQELQELPKSYNVIALSKMNKVRASQLMLIRKKFRNDIKIRIIKNKVAQRAFEGVKGVAGIESLSKELEGQCALMFTNISPFKLNLVFSQNKIFLPAKGGDIATKEIVVPAGNTGIAPGPVLSEFKVANVQTKIDQGTIWVNKDTVVAKPGDVISQQLASLLSKLNIKPIEAGIAVNFAIAEGLLFKEADLRIDLAAYKEELVRSFQQALALATEAGYMTPETVKPLLVKAQQHARSLAAESGYLTKDTADIVLPRAQSKAQAVAGEAKKKGYTAQ</sequence>
<comment type="function">
    <text evidence="6">Forms part of the ribosomal stalk, playing a central role in the interaction of the ribosome with GTP-bound translation factors.</text>
</comment>
<dbReference type="FunFam" id="3.90.105.20:FF:000001">
    <property type="entry name" value="60S acidic ribosomal protein P0"/>
    <property type="match status" value="1"/>
</dbReference>
<dbReference type="STRING" id="926571.NVIE_016660"/>
<dbReference type="GO" id="GO:0000027">
    <property type="term" value="P:ribosomal large subunit assembly"/>
    <property type="evidence" value="ECO:0007669"/>
    <property type="project" value="TreeGrafter"/>
</dbReference>
<keyword evidence="4 6" id="KW-0689">Ribosomal protein</keyword>
<evidence type="ECO:0000313" key="9">
    <source>
        <dbReference type="Proteomes" id="UP000027093"/>
    </source>
</evidence>
<gene>
    <name evidence="8" type="primary">rpl10p</name>
    <name evidence="6" type="synonym">rpl10</name>
    <name evidence="6" type="synonym">rplP0</name>
    <name evidence="8" type="ORF">NVIE_016660</name>
</gene>
<protein>
    <recommendedName>
        <fullName evidence="6">Large ribosomal subunit protein uL10</fullName>
    </recommendedName>
    <alternativeName>
        <fullName evidence="6">Acidic ribosomal protein P0 homolog</fullName>
    </alternativeName>
</protein>
<dbReference type="Pfam" id="PF17777">
    <property type="entry name" value="RL10P_insert"/>
    <property type="match status" value="1"/>
</dbReference>
<dbReference type="InterPro" id="IPR022909">
    <property type="entry name" value="Ribosomal_uL10_arc"/>
</dbReference>
<dbReference type="RefSeq" id="WP_075054813.1">
    <property type="nucleotide sequence ID" value="NZ_CP007536.1"/>
</dbReference>
<dbReference type="GO" id="GO:0003735">
    <property type="term" value="F:structural constituent of ribosome"/>
    <property type="evidence" value="ECO:0007669"/>
    <property type="project" value="TreeGrafter"/>
</dbReference>
<comment type="similarity">
    <text evidence="1 6">Belongs to the universal ribosomal protein uL10 family.</text>
</comment>
<dbReference type="Pfam" id="PF00466">
    <property type="entry name" value="Ribosomal_L10"/>
    <property type="match status" value="1"/>
</dbReference>
<dbReference type="InterPro" id="IPR040637">
    <property type="entry name" value="Ribosomal_uL10-like_insert"/>
</dbReference>
<dbReference type="PANTHER" id="PTHR45699:SF3">
    <property type="entry name" value="LARGE RIBOSOMAL SUBUNIT PROTEIN UL10"/>
    <property type="match status" value="1"/>
</dbReference>
<dbReference type="Gene3D" id="6.10.140.760">
    <property type="match status" value="1"/>
</dbReference>
<dbReference type="OrthoDB" id="30930at2157"/>
<evidence type="ECO:0000256" key="4">
    <source>
        <dbReference type="ARBA" id="ARBA00022980"/>
    </source>
</evidence>
<keyword evidence="2 6" id="KW-0699">rRNA-binding</keyword>
<dbReference type="InterPro" id="IPR001790">
    <property type="entry name" value="Ribosomal_uL10"/>
</dbReference>
<evidence type="ECO:0000256" key="6">
    <source>
        <dbReference type="HAMAP-Rule" id="MF_00280"/>
    </source>
</evidence>
<keyword evidence="9" id="KW-1185">Reference proteome</keyword>
<evidence type="ECO:0000259" key="7">
    <source>
        <dbReference type="Pfam" id="PF17777"/>
    </source>
</evidence>
<proteinExistence type="inferred from homology"/>
<dbReference type="InterPro" id="IPR043141">
    <property type="entry name" value="Ribosomal_uL10-like_sf"/>
</dbReference>
<dbReference type="HAMAP" id="MF_00280">
    <property type="entry name" value="Ribosomal_uL10_arch"/>
    <property type="match status" value="1"/>
</dbReference>
<dbReference type="GO" id="GO:0022625">
    <property type="term" value="C:cytosolic large ribosomal subunit"/>
    <property type="evidence" value="ECO:0007669"/>
    <property type="project" value="TreeGrafter"/>
</dbReference>